<accession>A0ABV7I1H5</accession>
<keyword evidence="6" id="KW-0969">Cilium</keyword>
<keyword evidence="3" id="KW-0964">Secreted</keyword>
<keyword evidence="2 3" id="KW-0975">Bacterial flagellum</keyword>
<keyword evidence="6" id="KW-0282">Flagellum</keyword>
<comment type="caution">
    <text evidence="6">The sequence shown here is derived from an EMBL/GenBank/DDBJ whole genome shotgun (WGS) entry which is preliminary data.</text>
</comment>
<dbReference type="PANTHER" id="PTHR42792">
    <property type="entry name" value="FLAGELLIN"/>
    <property type="match status" value="1"/>
</dbReference>
<name>A0ABV7I1H5_9HYPH</name>
<evidence type="ECO:0000256" key="2">
    <source>
        <dbReference type="ARBA" id="ARBA00023143"/>
    </source>
</evidence>
<gene>
    <name evidence="6" type="ORF">ACFOHV_09760</name>
</gene>
<protein>
    <recommendedName>
        <fullName evidence="3">Flagellin</fullName>
    </recommendedName>
</protein>
<organism evidence="6 7">
    <name type="scientific">Ciceribacter thiooxidans</name>
    <dbReference type="NCBI Taxonomy" id="1969821"/>
    <lineage>
        <taxon>Bacteria</taxon>
        <taxon>Pseudomonadati</taxon>
        <taxon>Pseudomonadota</taxon>
        <taxon>Alphaproteobacteria</taxon>
        <taxon>Hyphomicrobiales</taxon>
        <taxon>Rhizobiaceae</taxon>
        <taxon>Ciceribacter</taxon>
    </lineage>
</organism>
<dbReference type="InterPro" id="IPR001492">
    <property type="entry name" value="Flagellin"/>
</dbReference>
<keyword evidence="6" id="KW-0966">Cell projection</keyword>
<dbReference type="RefSeq" id="WP_182305291.1">
    <property type="nucleotide sequence ID" value="NZ_CP059896.1"/>
</dbReference>
<dbReference type="InterPro" id="IPR046358">
    <property type="entry name" value="Flagellin_C"/>
</dbReference>
<evidence type="ECO:0000256" key="1">
    <source>
        <dbReference type="ARBA" id="ARBA00005709"/>
    </source>
</evidence>
<dbReference type="PANTHER" id="PTHR42792:SF2">
    <property type="entry name" value="FLAGELLIN"/>
    <property type="match status" value="1"/>
</dbReference>
<dbReference type="EMBL" id="JBHRTG010000008">
    <property type="protein sequence ID" value="MFC3163563.1"/>
    <property type="molecule type" value="Genomic_DNA"/>
</dbReference>
<feature type="domain" description="Flagellin C-terminal" evidence="5">
    <location>
        <begin position="320"/>
        <end position="405"/>
    </location>
</feature>
<dbReference type="Pfam" id="PF00669">
    <property type="entry name" value="Flagellin_N"/>
    <property type="match status" value="1"/>
</dbReference>
<reference evidence="7" key="1">
    <citation type="journal article" date="2019" name="Int. J. Syst. Evol. Microbiol.">
        <title>The Global Catalogue of Microorganisms (GCM) 10K type strain sequencing project: providing services to taxonomists for standard genome sequencing and annotation.</title>
        <authorList>
            <consortium name="The Broad Institute Genomics Platform"/>
            <consortium name="The Broad Institute Genome Sequencing Center for Infectious Disease"/>
            <person name="Wu L."/>
            <person name="Ma J."/>
        </authorList>
    </citation>
    <scope>NUCLEOTIDE SEQUENCE [LARGE SCALE GENOMIC DNA]</scope>
    <source>
        <strain evidence="7">KCTC 52231</strain>
    </source>
</reference>
<sequence length="406" mass="41621">MSSILTNGSAMAALSTLRSISASLDDTQSRISSGLRVGGASDNAAYWSIATTMRSDNASLSAVQDALGLGAAKVDTAYSGMNAAIDVVKEIKAKLTAATEDGVDKTKIQEEISQLQDQLGSIAEAASFSGENWLQAKLTGGLASDTDKSIVASFVRDAAGAVSVKKVDYTLTASNVLFDTNGNTGILDQTTNVNGDGVVVNVNDGGVTTSHNLKSYTTAQVSAAVTAASGGFDAGGSIAWTVASDGAGAGVGYVKIADDTWVAATEQNSGANATQEVFATDAGGNEWQINTADTATSTAMSVSDFTIDNTTTATQLSGLLSMVDTALKSMTSAASQLGSLNSRIGIQEEFISNLTDSIDKGIGRLVDADLNEESTRLKALQTQQQLAIQSLSIANSSSQNVLSLFR</sequence>
<comment type="subcellular location">
    <subcellularLocation>
        <location evidence="3">Secreted</location>
    </subcellularLocation>
    <subcellularLocation>
        <location evidence="3">Bacterial flagellum</location>
    </subcellularLocation>
</comment>
<keyword evidence="7" id="KW-1185">Reference proteome</keyword>
<evidence type="ECO:0000313" key="7">
    <source>
        <dbReference type="Proteomes" id="UP001595647"/>
    </source>
</evidence>
<proteinExistence type="inferred from homology"/>
<evidence type="ECO:0000256" key="3">
    <source>
        <dbReference type="RuleBase" id="RU362073"/>
    </source>
</evidence>
<dbReference type="PRINTS" id="PR00207">
    <property type="entry name" value="FLAGELLIN"/>
</dbReference>
<feature type="domain" description="Flagellin N-terminal" evidence="4">
    <location>
        <begin position="4"/>
        <end position="137"/>
    </location>
</feature>
<dbReference type="InterPro" id="IPR001029">
    <property type="entry name" value="Flagellin_N"/>
</dbReference>
<evidence type="ECO:0000259" key="4">
    <source>
        <dbReference type="Pfam" id="PF00669"/>
    </source>
</evidence>
<dbReference type="Pfam" id="PF00700">
    <property type="entry name" value="Flagellin_C"/>
    <property type="match status" value="1"/>
</dbReference>
<evidence type="ECO:0000259" key="5">
    <source>
        <dbReference type="Pfam" id="PF00700"/>
    </source>
</evidence>
<dbReference type="SUPFAM" id="SSF64518">
    <property type="entry name" value="Phase 1 flagellin"/>
    <property type="match status" value="1"/>
</dbReference>
<evidence type="ECO:0000313" key="6">
    <source>
        <dbReference type="EMBL" id="MFC3163563.1"/>
    </source>
</evidence>
<dbReference type="Gene3D" id="1.20.1330.10">
    <property type="entry name" value="f41 fragment of flagellin, N-terminal domain"/>
    <property type="match status" value="2"/>
</dbReference>
<comment type="similarity">
    <text evidence="1 3">Belongs to the bacterial flagellin family.</text>
</comment>
<comment type="function">
    <text evidence="3">Flagellin is the subunit protein which polymerizes to form the filaments of bacterial flagella.</text>
</comment>
<dbReference type="Proteomes" id="UP001595647">
    <property type="component" value="Unassembled WGS sequence"/>
</dbReference>